<reference evidence="3" key="2">
    <citation type="submission" date="2012-11" db="EMBL/GenBank/DDBJ databases">
        <authorList>
            <person name="Kuo A."/>
            <person name="Curtis B.A."/>
            <person name="Tanifuji G."/>
            <person name="Burki F."/>
            <person name="Gruber A."/>
            <person name="Irimia M."/>
            <person name="Maruyama S."/>
            <person name="Arias M.C."/>
            <person name="Ball S.G."/>
            <person name="Gile G.H."/>
            <person name="Hirakawa Y."/>
            <person name="Hopkins J.F."/>
            <person name="Rensing S.A."/>
            <person name="Schmutz J."/>
            <person name="Symeonidi A."/>
            <person name="Elias M."/>
            <person name="Eveleigh R.J."/>
            <person name="Herman E.K."/>
            <person name="Klute M.J."/>
            <person name="Nakayama T."/>
            <person name="Obornik M."/>
            <person name="Reyes-Prieto A."/>
            <person name="Armbrust E.V."/>
            <person name="Aves S.J."/>
            <person name="Beiko R.G."/>
            <person name="Coutinho P."/>
            <person name="Dacks J.B."/>
            <person name="Durnford D.G."/>
            <person name="Fast N.M."/>
            <person name="Green B.R."/>
            <person name="Grisdale C."/>
            <person name="Hempe F."/>
            <person name="Henrissat B."/>
            <person name="Hoppner M.P."/>
            <person name="Ishida K.-I."/>
            <person name="Kim E."/>
            <person name="Koreny L."/>
            <person name="Kroth P.G."/>
            <person name="Liu Y."/>
            <person name="Malik S.-B."/>
            <person name="Maier U.G."/>
            <person name="McRose D."/>
            <person name="Mock T."/>
            <person name="Neilson J.A."/>
            <person name="Onodera N.T."/>
            <person name="Poole A.M."/>
            <person name="Pritham E.J."/>
            <person name="Richards T.A."/>
            <person name="Rocap G."/>
            <person name="Roy S.W."/>
            <person name="Sarai C."/>
            <person name="Schaack S."/>
            <person name="Shirato S."/>
            <person name="Slamovits C.H."/>
            <person name="Spencer D.F."/>
            <person name="Suzuki S."/>
            <person name="Worden A.Z."/>
            <person name="Zauner S."/>
            <person name="Barry K."/>
            <person name="Bell C."/>
            <person name="Bharti A.K."/>
            <person name="Crow J.A."/>
            <person name="Grimwood J."/>
            <person name="Kramer R."/>
            <person name="Lindquist E."/>
            <person name="Lucas S."/>
            <person name="Salamov A."/>
            <person name="McFadden G.I."/>
            <person name="Lane C.E."/>
            <person name="Keeling P.J."/>
            <person name="Gray M.W."/>
            <person name="Grigoriev I.V."/>
            <person name="Archibald J.M."/>
        </authorList>
    </citation>
    <scope>NUCLEOTIDE SEQUENCE</scope>
    <source>
        <strain evidence="3">CCMP2712</strain>
    </source>
</reference>
<keyword evidence="3" id="KW-1185">Reference proteome</keyword>
<protein>
    <submittedName>
        <fullName evidence="1 2">Uncharacterized protein</fullName>
    </submittedName>
</protein>
<reference evidence="2" key="3">
    <citation type="submission" date="2016-03" db="UniProtKB">
        <authorList>
            <consortium name="EnsemblProtists"/>
        </authorList>
    </citation>
    <scope>IDENTIFICATION</scope>
</reference>
<sequence length="281" mass="31527">MQAGRRLQLIPRGENLAAGKQREEIASDCSESNFGQTTTKILKSRCAFRPHGLSESNLDPFLTAKWIVDSKLSTMYTTHSTDFQTKFGFAKDSEGKDIFPTLWSRWHVPSEDKFPMDEVPWGRICAQFDWPDVTALGDGYANAYYRNALRHENMTWVWIKDISSCKCFPSCYQCTYRVAGLSPQFEFINKTCLATYKNTIDDCEYKIVGVGGGPMVYPTAITDMPCTKVLAAKDVQVPGGVIRALNLTGSSSTLDRSFLRASTMMFHLSVVLLLIRASTDF</sequence>
<dbReference type="EMBL" id="JH992981">
    <property type="protein sequence ID" value="EKX49714.1"/>
    <property type="molecule type" value="Genomic_DNA"/>
</dbReference>
<dbReference type="RefSeq" id="XP_005836694.1">
    <property type="nucleotide sequence ID" value="XM_005836637.1"/>
</dbReference>
<evidence type="ECO:0000313" key="2">
    <source>
        <dbReference type="EnsemblProtists" id="EKX49714"/>
    </source>
</evidence>
<evidence type="ECO:0000313" key="3">
    <source>
        <dbReference type="Proteomes" id="UP000011087"/>
    </source>
</evidence>
<dbReference type="PaxDb" id="55529-EKX49714"/>
<dbReference type="Proteomes" id="UP000011087">
    <property type="component" value="Unassembled WGS sequence"/>
</dbReference>
<dbReference type="AlphaFoldDB" id="L1JN58"/>
<gene>
    <name evidence="1" type="ORF">GUITHDRAFT_104678</name>
</gene>
<dbReference type="GeneID" id="17306401"/>
<organism evidence="1">
    <name type="scientific">Guillardia theta (strain CCMP2712)</name>
    <name type="common">Cryptophyte</name>
    <dbReference type="NCBI Taxonomy" id="905079"/>
    <lineage>
        <taxon>Eukaryota</taxon>
        <taxon>Cryptophyceae</taxon>
        <taxon>Pyrenomonadales</taxon>
        <taxon>Geminigeraceae</taxon>
        <taxon>Guillardia</taxon>
    </lineage>
</organism>
<accession>L1JN58</accession>
<evidence type="ECO:0000313" key="1">
    <source>
        <dbReference type="EMBL" id="EKX49714.1"/>
    </source>
</evidence>
<name>L1JN58_GUITC</name>
<dbReference type="KEGG" id="gtt:GUITHDRAFT_104678"/>
<reference evidence="1 3" key="1">
    <citation type="journal article" date="2012" name="Nature">
        <title>Algal genomes reveal evolutionary mosaicism and the fate of nucleomorphs.</title>
        <authorList>
            <consortium name="DOE Joint Genome Institute"/>
            <person name="Curtis B.A."/>
            <person name="Tanifuji G."/>
            <person name="Burki F."/>
            <person name="Gruber A."/>
            <person name="Irimia M."/>
            <person name="Maruyama S."/>
            <person name="Arias M.C."/>
            <person name="Ball S.G."/>
            <person name="Gile G.H."/>
            <person name="Hirakawa Y."/>
            <person name="Hopkins J.F."/>
            <person name="Kuo A."/>
            <person name="Rensing S.A."/>
            <person name="Schmutz J."/>
            <person name="Symeonidi A."/>
            <person name="Elias M."/>
            <person name="Eveleigh R.J."/>
            <person name="Herman E.K."/>
            <person name="Klute M.J."/>
            <person name="Nakayama T."/>
            <person name="Obornik M."/>
            <person name="Reyes-Prieto A."/>
            <person name="Armbrust E.V."/>
            <person name="Aves S.J."/>
            <person name="Beiko R.G."/>
            <person name="Coutinho P."/>
            <person name="Dacks J.B."/>
            <person name="Durnford D.G."/>
            <person name="Fast N.M."/>
            <person name="Green B.R."/>
            <person name="Grisdale C.J."/>
            <person name="Hempel F."/>
            <person name="Henrissat B."/>
            <person name="Hoppner M.P."/>
            <person name="Ishida K."/>
            <person name="Kim E."/>
            <person name="Koreny L."/>
            <person name="Kroth P.G."/>
            <person name="Liu Y."/>
            <person name="Malik S.B."/>
            <person name="Maier U.G."/>
            <person name="McRose D."/>
            <person name="Mock T."/>
            <person name="Neilson J.A."/>
            <person name="Onodera N.T."/>
            <person name="Poole A.M."/>
            <person name="Pritham E.J."/>
            <person name="Richards T.A."/>
            <person name="Rocap G."/>
            <person name="Roy S.W."/>
            <person name="Sarai C."/>
            <person name="Schaack S."/>
            <person name="Shirato S."/>
            <person name="Slamovits C.H."/>
            <person name="Spencer D.F."/>
            <person name="Suzuki S."/>
            <person name="Worden A.Z."/>
            <person name="Zauner S."/>
            <person name="Barry K."/>
            <person name="Bell C."/>
            <person name="Bharti A.K."/>
            <person name="Crow J.A."/>
            <person name="Grimwood J."/>
            <person name="Kramer R."/>
            <person name="Lindquist E."/>
            <person name="Lucas S."/>
            <person name="Salamov A."/>
            <person name="McFadden G.I."/>
            <person name="Lane C.E."/>
            <person name="Keeling P.J."/>
            <person name="Gray M.W."/>
            <person name="Grigoriev I.V."/>
            <person name="Archibald J.M."/>
        </authorList>
    </citation>
    <scope>NUCLEOTIDE SEQUENCE</scope>
    <source>
        <strain evidence="1 3">CCMP2712</strain>
    </source>
</reference>
<dbReference type="HOGENOM" id="CLU_991913_0_0_1"/>
<dbReference type="EnsemblProtists" id="EKX49714">
    <property type="protein sequence ID" value="EKX49714"/>
    <property type="gene ID" value="GUITHDRAFT_104678"/>
</dbReference>
<proteinExistence type="predicted"/>